<name>A0A0N4YEK1_NIPBR</name>
<dbReference type="EMBL" id="UYSL01021611">
    <property type="protein sequence ID" value="VDL78724.1"/>
    <property type="molecule type" value="Genomic_DNA"/>
</dbReference>
<dbReference type="STRING" id="27835.A0A0N4YEK1"/>
<dbReference type="PROSITE" id="PS50404">
    <property type="entry name" value="GST_NTER"/>
    <property type="match status" value="1"/>
</dbReference>
<evidence type="ECO:0000313" key="8">
    <source>
        <dbReference type="EMBL" id="VDL78724.1"/>
    </source>
</evidence>
<feature type="domain" description="GST N-terminal" evidence="6">
    <location>
        <begin position="2"/>
        <end position="79"/>
    </location>
</feature>
<dbReference type="Proteomes" id="UP000271162">
    <property type="component" value="Unassembled WGS sequence"/>
</dbReference>
<dbReference type="InterPro" id="IPR004046">
    <property type="entry name" value="GST_C"/>
</dbReference>
<dbReference type="FunFam" id="3.40.30.10:FF:000258">
    <property type="entry name" value="Glutathione S-transferase"/>
    <property type="match status" value="1"/>
</dbReference>
<evidence type="ECO:0000259" key="6">
    <source>
        <dbReference type="PROSITE" id="PS50404"/>
    </source>
</evidence>
<dbReference type="OMA" id="KHEMPFE"/>
<dbReference type="Pfam" id="PF02798">
    <property type="entry name" value="GST_N"/>
    <property type="match status" value="1"/>
</dbReference>
<dbReference type="InterPro" id="IPR036249">
    <property type="entry name" value="Thioredoxin-like_sf"/>
</dbReference>
<dbReference type="InterPro" id="IPR036282">
    <property type="entry name" value="Glutathione-S-Trfase_C_sf"/>
</dbReference>
<reference evidence="10" key="1">
    <citation type="submission" date="2017-02" db="UniProtKB">
        <authorList>
            <consortium name="WormBaseParasite"/>
        </authorList>
    </citation>
    <scope>IDENTIFICATION</scope>
</reference>
<accession>A0A0N4YEK1</accession>
<dbReference type="SFLD" id="SFLDG00363">
    <property type="entry name" value="AMPS_(cytGST):_Alpha-__Mu-__Pi"/>
    <property type="match status" value="1"/>
</dbReference>
<evidence type="ECO:0000256" key="2">
    <source>
        <dbReference type="ARBA" id="ARBA00022679"/>
    </source>
</evidence>
<dbReference type="InterPro" id="IPR040079">
    <property type="entry name" value="Glutathione_S-Trfase"/>
</dbReference>
<dbReference type="CDD" id="cd03039">
    <property type="entry name" value="GST_N_Sigma_like"/>
    <property type="match status" value="1"/>
</dbReference>
<dbReference type="InterPro" id="IPR050213">
    <property type="entry name" value="GST_superfamily"/>
</dbReference>
<dbReference type="SUPFAM" id="SSF52833">
    <property type="entry name" value="Thioredoxin-like"/>
    <property type="match status" value="1"/>
</dbReference>
<keyword evidence="2" id="KW-0808">Transferase</keyword>
<comment type="catalytic activity">
    <reaction evidence="4">
        <text>RX + glutathione = an S-substituted glutathione + a halide anion + H(+)</text>
        <dbReference type="Rhea" id="RHEA:16437"/>
        <dbReference type="ChEBI" id="CHEBI:15378"/>
        <dbReference type="ChEBI" id="CHEBI:16042"/>
        <dbReference type="ChEBI" id="CHEBI:17792"/>
        <dbReference type="ChEBI" id="CHEBI:57925"/>
        <dbReference type="ChEBI" id="CHEBI:90779"/>
        <dbReference type="EC" id="2.5.1.18"/>
    </reaction>
</comment>
<dbReference type="CDD" id="cd03192">
    <property type="entry name" value="GST_C_Sigma_like"/>
    <property type="match status" value="1"/>
</dbReference>
<sequence>MVHYRLTYFQARGAAEVTRQLFALAGQTFEDVGFSLQEWPKHKHEMPFEQMPVLEVDGKQLAQSHTIARFVARQFGFAGKGAFEEAVVDSIADQFKDFATEVRPYFLVSVGFAPGDAVALAKDLLLPAREKFFTFITGFLKNNKSGFLVGNSVTWADLLVAEMSVQYNGVPDFYKGFPEVLVENRKEGQLTNKN</sequence>
<evidence type="ECO:0000313" key="9">
    <source>
        <dbReference type="Proteomes" id="UP000271162"/>
    </source>
</evidence>
<comment type="similarity">
    <text evidence="3">Belongs to the GST superfamily. Sigma family.</text>
</comment>
<evidence type="ECO:0000256" key="5">
    <source>
        <dbReference type="ARBA" id="ARBA00078118"/>
    </source>
</evidence>
<evidence type="ECO:0000256" key="3">
    <source>
        <dbReference type="ARBA" id="ARBA00038317"/>
    </source>
</evidence>
<dbReference type="SUPFAM" id="SSF47616">
    <property type="entry name" value="GST C-terminal domain-like"/>
    <property type="match status" value="1"/>
</dbReference>
<dbReference type="SFLD" id="SFLDS00019">
    <property type="entry name" value="Glutathione_Transferase_(cytos"/>
    <property type="match status" value="1"/>
</dbReference>
<dbReference type="GO" id="GO:0006749">
    <property type="term" value="P:glutathione metabolic process"/>
    <property type="evidence" value="ECO:0007669"/>
    <property type="project" value="TreeGrafter"/>
</dbReference>
<evidence type="ECO:0000256" key="1">
    <source>
        <dbReference type="ARBA" id="ARBA00012452"/>
    </source>
</evidence>
<reference evidence="8 9" key="2">
    <citation type="submission" date="2018-11" db="EMBL/GenBank/DDBJ databases">
        <authorList>
            <consortium name="Pathogen Informatics"/>
        </authorList>
    </citation>
    <scope>NUCLEOTIDE SEQUENCE [LARGE SCALE GENOMIC DNA]</scope>
</reference>
<dbReference type="PANTHER" id="PTHR11571:SF224">
    <property type="entry name" value="HEMATOPOIETIC PROSTAGLANDIN D SYNTHASE"/>
    <property type="match status" value="1"/>
</dbReference>
<dbReference type="PROSITE" id="PS50405">
    <property type="entry name" value="GST_CTER"/>
    <property type="match status" value="1"/>
</dbReference>
<protein>
    <recommendedName>
        <fullName evidence="1">glutathione transferase</fullName>
        <ecNumber evidence="1">2.5.1.18</ecNumber>
    </recommendedName>
    <alternativeName>
        <fullName evidence="5">GST class-sigma</fullName>
    </alternativeName>
</protein>
<dbReference type="InterPro" id="IPR004045">
    <property type="entry name" value="Glutathione_S-Trfase_N"/>
</dbReference>
<dbReference type="WBParaSite" id="NBR_0001512901-mRNA-1">
    <property type="protein sequence ID" value="NBR_0001512901-mRNA-1"/>
    <property type="gene ID" value="NBR_0001512901"/>
</dbReference>
<dbReference type="SFLD" id="SFLDG01205">
    <property type="entry name" value="AMPS.1"/>
    <property type="match status" value="1"/>
</dbReference>
<dbReference type="Gene3D" id="1.20.1050.10">
    <property type="match status" value="1"/>
</dbReference>
<organism evidence="10">
    <name type="scientific">Nippostrongylus brasiliensis</name>
    <name type="common">Rat hookworm</name>
    <dbReference type="NCBI Taxonomy" id="27835"/>
    <lineage>
        <taxon>Eukaryota</taxon>
        <taxon>Metazoa</taxon>
        <taxon>Ecdysozoa</taxon>
        <taxon>Nematoda</taxon>
        <taxon>Chromadorea</taxon>
        <taxon>Rhabditida</taxon>
        <taxon>Rhabditina</taxon>
        <taxon>Rhabditomorpha</taxon>
        <taxon>Strongyloidea</taxon>
        <taxon>Heligmosomidae</taxon>
        <taxon>Nippostrongylus</taxon>
    </lineage>
</organism>
<evidence type="ECO:0000313" key="10">
    <source>
        <dbReference type="WBParaSite" id="NBR_0001512901-mRNA-1"/>
    </source>
</evidence>
<dbReference type="GO" id="GO:0005737">
    <property type="term" value="C:cytoplasm"/>
    <property type="evidence" value="ECO:0007669"/>
    <property type="project" value="UniProtKB-ARBA"/>
</dbReference>
<dbReference type="Gene3D" id="3.40.30.10">
    <property type="entry name" value="Glutaredoxin"/>
    <property type="match status" value="1"/>
</dbReference>
<dbReference type="FunFam" id="1.20.1050.10:FF:000031">
    <property type="entry name" value="Glutathione S-Transferase"/>
    <property type="match status" value="1"/>
</dbReference>
<dbReference type="AlphaFoldDB" id="A0A0N4YEK1"/>
<evidence type="ECO:0000256" key="4">
    <source>
        <dbReference type="ARBA" id="ARBA00047960"/>
    </source>
</evidence>
<evidence type="ECO:0000259" key="7">
    <source>
        <dbReference type="PROSITE" id="PS50405"/>
    </source>
</evidence>
<proteinExistence type="inferred from homology"/>
<dbReference type="Pfam" id="PF14497">
    <property type="entry name" value="GST_C_3"/>
    <property type="match status" value="1"/>
</dbReference>
<dbReference type="PANTHER" id="PTHR11571">
    <property type="entry name" value="GLUTATHIONE S-TRANSFERASE"/>
    <property type="match status" value="1"/>
</dbReference>
<dbReference type="GO" id="GO:0004364">
    <property type="term" value="F:glutathione transferase activity"/>
    <property type="evidence" value="ECO:0007669"/>
    <property type="project" value="UniProtKB-EC"/>
</dbReference>
<feature type="domain" description="GST C-terminal" evidence="7">
    <location>
        <begin position="81"/>
        <end position="194"/>
    </location>
</feature>
<keyword evidence="9" id="KW-1185">Reference proteome</keyword>
<dbReference type="InterPro" id="IPR010987">
    <property type="entry name" value="Glutathione-S-Trfase_C-like"/>
</dbReference>
<dbReference type="EC" id="2.5.1.18" evidence="1"/>
<gene>
    <name evidence="8" type="ORF">NBR_LOCUS15130</name>
</gene>